<organism evidence="2 3">
    <name type="scientific">Kribbella hippodromi</name>
    <dbReference type="NCBI Taxonomy" id="434347"/>
    <lineage>
        <taxon>Bacteria</taxon>
        <taxon>Bacillati</taxon>
        <taxon>Actinomycetota</taxon>
        <taxon>Actinomycetes</taxon>
        <taxon>Propionibacteriales</taxon>
        <taxon>Kribbellaceae</taxon>
        <taxon>Kribbella</taxon>
    </lineage>
</organism>
<keyword evidence="1" id="KW-0812">Transmembrane</keyword>
<keyword evidence="1" id="KW-1133">Transmembrane helix</keyword>
<feature type="transmembrane region" description="Helical" evidence="1">
    <location>
        <begin position="29"/>
        <end position="48"/>
    </location>
</feature>
<reference evidence="3" key="1">
    <citation type="journal article" date="2019" name="Int. J. Syst. Evol. Microbiol.">
        <title>The Global Catalogue of Microorganisms (GCM) 10K type strain sequencing project: providing services to taxonomists for standard genome sequencing and annotation.</title>
        <authorList>
            <consortium name="The Broad Institute Genomics Platform"/>
            <consortium name="The Broad Institute Genome Sequencing Center for Infectious Disease"/>
            <person name="Wu L."/>
            <person name="Ma J."/>
        </authorList>
    </citation>
    <scope>NUCLEOTIDE SEQUENCE [LARGE SCALE GENOMIC DNA]</scope>
    <source>
        <strain evidence="3">JCM 15572</strain>
    </source>
</reference>
<accession>A0ABP4NFI2</accession>
<comment type="caution">
    <text evidence="2">The sequence shown here is derived from an EMBL/GenBank/DDBJ whole genome shotgun (WGS) entry which is preliminary data.</text>
</comment>
<name>A0ABP4NFI2_9ACTN</name>
<keyword evidence="3" id="KW-1185">Reference proteome</keyword>
<gene>
    <name evidence="2" type="ORF">GCM10009804_14050</name>
</gene>
<evidence type="ECO:0000313" key="3">
    <source>
        <dbReference type="Proteomes" id="UP001501705"/>
    </source>
</evidence>
<keyword evidence="1" id="KW-0472">Membrane</keyword>
<dbReference type="Proteomes" id="UP001501705">
    <property type="component" value="Unassembled WGS sequence"/>
</dbReference>
<evidence type="ECO:0000313" key="2">
    <source>
        <dbReference type="EMBL" id="GAA1558434.1"/>
    </source>
</evidence>
<protein>
    <submittedName>
        <fullName evidence="2">Uncharacterized protein</fullName>
    </submittedName>
</protein>
<proteinExistence type="predicted"/>
<dbReference type="EMBL" id="BAAAPH010000004">
    <property type="protein sequence ID" value="GAA1558434.1"/>
    <property type="molecule type" value="Genomic_DNA"/>
</dbReference>
<evidence type="ECO:0000256" key="1">
    <source>
        <dbReference type="SAM" id="Phobius"/>
    </source>
</evidence>
<sequence>MDGAAAASLSVPIRRLSAGGSVDVPRVRMNANTAAIAAAATIAALIALRDRCGFRAARADAFR</sequence>